<dbReference type="Proteomes" id="UP000279972">
    <property type="component" value="Chromosome"/>
</dbReference>
<dbReference type="EMBL" id="CP033924">
    <property type="protein sequence ID" value="AZA84223.1"/>
    <property type="molecule type" value="Genomic_DNA"/>
</dbReference>
<evidence type="ECO:0000313" key="1">
    <source>
        <dbReference type="EMBL" id="AZA84223.1"/>
    </source>
</evidence>
<proteinExistence type="predicted"/>
<dbReference type="EMBL" id="PPEH01000002">
    <property type="protein sequence ID" value="PNW14342.1"/>
    <property type="molecule type" value="Genomic_DNA"/>
</dbReference>
<name>A0A3G6RI34_CHRLC</name>
<reference evidence="1 4" key="2">
    <citation type="submission" date="2018-11" db="EMBL/GenBank/DDBJ databases">
        <title>Proposal to divide the Flavobacteriaceae and reorganize its genera based on Amino Acid Identity values calculated from whole genome sequences.</title>
        <authorList>
            <person name="Nicholson A.C."/>
            <person name="Gulvik C.A."/>
            <person name="Whitney A.M."/>
            <person name="Humrighouse B.W."/>
            <person name="Bell M."/>
            <person name="Holmes B."/>
            <person name="Steigerwalt A.G."/>
            <person name="Villarma A."/>
            <person name="Sheth M."/>
            <person name="Batra D."/>
            <person name="Pryor J."/>
            <person name="Bernardet J.-F."/>
            <person name="Hugo C."/>
            <person name="Kampfer P."/>
            <person name="Newman J."/>
            <person name="McQuiston J.R."/>
        </authorList>
    </citation>
    <scope>NUCLEOTIDE SEQUENCE [LARGE SCALE GENOMIC DNA]</scope>
    <source>
        <strain evidence="1 4">KC_1864</strain>
    </source>
</reference>
<gene>
    <name evidence="2" type="ORF">C1637_05095</name>
    <name evidence="1" type="ORF">EG342_21065</name>
</gene>
<evidence type="ECO:0000313" key="2">
    <source>
        <dbReference type="EMBL" id="PNW14342.1"/>
    </source>
</evidence>
<dbReference type="Proteomes" id="UP000236262">
    <property type="component" value="Unassembled WGS sequence"/>
</dbReference>
<accession>A0A3G6RI34</accession>
<dbReference type="AlphaFoldDB" id="A0A3G6RI34"/>
<organism evidence="2 3">
    <name type="scientific">Chryseobacterium lactis</name>
    <dbReference type="NCBI Taxonomy" id="1241981"/>
    <lineage>
        <taxon>Bacteria</taxon>
        <taxon>Pseudomonadati</taxon>
        <taxon>Bacteroidota</taxon>
        <taxon>Flavobacteriia</taxon>
        <taxon>Flavobacteriales</taxon>
        <taxon>Weeksellaceae</taxon>
        <taxon>Chryseobacterium group</taxon>
        <taxon>Chryseobacterium</taxon>
    </lineage>
</organism>
<keyword evidence="4" id="KW-1185">Reference proteome</keyword>
<sequence>MLPLLCKGSAQFPSFGGVSKIQRIFDRVVKDFYQTKKPLKKELFVVFQNRNLDSVNNFI</sequence>
<protein>
    <recommendedName>
        <fullName evidence="5">Transposase</fullName>
    </recommendedName>
</protein>
<evidence type="ECO:0000313" key="3">
    <source>
        <dbReference type="Proteomes" id="UP000236262"/>
    </source>
</evidence>
<evidence type="ECO:0008006" key="5">
    <source>
        <dbReference type="Google" id="ProtNLM"/>
    </source>
</evidence>
<reference evidence="2 3" key="1">
    <citation type="submission" date="2018-01" db="EMBL/GenBank/DDBJ databases">
        <title>Draft genome sequences of Chryseobacterium lactis NCTC11390, Chryseobacterium oncorhynchi 701B-08, and Chryseobacterium viscerum 687B-08.</title>
        <authorList>
            <person name="Jeong J.-J."/>
            <person name="Lee Y.J."/>
            <person name="Park B."/>
            <person name="Choi I.-G."/>
            <person name="Kim K.D."/>
        </authorList>
    </citation>
    <scope>NUCLEOTIDE SEQUENCE [LARGE SCALE GENOMIC DNA]</scope>
    <source>
        <strain evidence="2 3">NCTC11390</strain>
    </source>
</reference>
<dbReference type="KEGG" id="clac:EG342_21065"/>
<evidence type="ECO:0000313" key="4">
    <source>
        <dbReference type="Proteomes" id="UP000279972"/>
    </source>
</evidence>